<sequence>MRTSMSNLAMAWREKSVIVKLRRIDLPVGGSAIRTALKKETKSRIKKKLLCLVYRNMANGSLHKILLMWVYGLNFDGIRSCTSREECQ</sequence>
<reference evidence="2" key="2">
    <citation type="submission" date="2025-08" db="UniProtKB">
        <authorList>
            <consortium name="RefSeq"/>
        </authorList>
    </citation>
    <scope>IDENTIFICATION</scope>
    <source>
        <tissue evidence="2">Leaf</tissue>
    </source>
</reference>
<protein>
    <submittedName>
        <fullName evidence="2">Uncharacterized protein LOC104725648 isoform X3</fullName>
    </submittedName>
</protein>
<dbReference type="RefSeq" id="XP_010442653.1">
    <property type="nucleotide sequence ID" value="XM_010444351.1"/>
</dbReference>
<evidence type="ECO:0000313" key="1">
    <source>
        <dbReference type="Proteomes" id="UP000694864"/>
    </source>
</evidence>
<name>A0ABM0UKW8_CAMSA</name>
<organism evidence="1 2">
    <name type="scientific">Camelina sativa</name>
    <name type="common">False flax</name>
    <name type="synonym">Myagrum sativum</name>
    <dbReference type="NCBI Taxonomy" id="90675"/>
    <lineage>
        <taxon>Eukaryota</taxon>
        <taxon>Viridiplantae</taxon>
        <taxon>Streptophyta</taxon>
        <taxon>Embryophyta</taxon>
        <taxon>Tracheophyta</taxon>
        <taxon>Spermatophyta</taxon>
        <taxon>Magnoliopsida</taxon>
        <taxon>eudicotyledons</taxon>
        <taxon>Gunneridae</taxon>
        <taxon>Pentapetalae</taxon>
        <taxon>rosids</taxon>
        <taxon>malvids</taxon>
        <taxon>Brassicales</taxon>
        <taxon>Brassicaceae</taxon>
        <taxon>Camelineae</taxon>
        <taxon>Camelina</taxon>
    </lineage>
</organism>
<dbReference type="GeneID" id="104725648"/>
<proteinExistence type="predicted"/>
<keyword evidence="1" id="KW-1185">Reference proteome</keyword>
<dbReference type="Proteomes" id="UP000694864">
    <property type="component" value="Chromosome 2"/>
</dbReference>
<reference evidence="1" key="1">
    <citation type="journal article" date="2014" name="Nat. Commun.">
        <title>The emerging biofuel crop Camelina sativa retains a highly undifferentiated hexaploid genome structure.</title>
        <authorList>
            <person name="Kagale S."/>
            <person name="Koh C."/>
            <person name="Nixon J."/>
            <person name="Bollina V."/>
            <person name="Clarke W.E."/>
            <person name="Tuteja R."/>
            <person name="Spillane C."/>
            <person name="Robinson S.J."/>
            <person name="Links M.G."/>
            <person name="Clarke C."/>
            <person name="Higgins E.E."/>
            <person name="Huebert T."/>
            <person name="Sharpe A.G."/>
            <person name="Parkin I.A."/>
        </authorList>
    </citation>
    <scope>NUCLEOTIDE SEQUENCE [LARGE SCALE GENOMIC DNA]</scope>
    <source>
        <strain evidence="1">cv. DH55</strain>
    </source>
</reference>
<evidence type="ECO:0000313" key="2">
    <source>
        <dbReference type="RefSeq" id="XP_010442653.1"/>
    </source>
</evidence>
<accession>A0ABM0UKW8</accession>
<gene>
    <name evidence="2" type="primary">LOC104725648</name>
</gene>